<dbReference type="RefSeq" id="WP_066194773.1">
    <property type="nucleotide sequence ID" value="NZ_JARMMB010000035.1"/>
</dbReference>
<dbReference type="Gene3D" id="3.40.30.10">
    <property type="entry name" value="Glutaredoxin"/>
    <property type="match status" value="1"/>
</dbReference>
<feature type="domain" description="DSBA-like thioredoxin" evidence="1">
    <location>
        <begin position="3"/>
        <end position="203"/>
    </location>
</feature>
<dbReference type="InterPro" id="IPR001853">
    <property type="entry name" value="DSBA-like_thioredoxin_dom"/>
</dbReference>
<accession>A0A2N0ZGS2</accession>
<keyword evidence="3" id="KW-1185">Reference proteome</keyword>
<name>A0A2N0ZGS2_9BACI</name>
<proteinExistence type="predicted"/>
<sequence>MKVEIWSDIACPFCYIGKRKFEQALEQFADRDEVDVTFKSFQLDPTAPIHSEQTMNEMLVEKKGMSLKQVEQMQSHVTMQAKEVGLDYHLDKAQMTNTMNAHRLIHFAKEHGKMNEMKEKLLQSYFIDGEHVGEIESLANIAEQIGLDKEAVNQMLSSNRYEAEVQHDLQEGVQIGVQGVPFFVINRKYAVSGAQPSNVFLEVLNKVNEEEKQQEKLNIIKQGDACTDGSC</sequence>
<reference evidence="2 3" key="1">
    <citation type="journal article" date="2010" name="Int. J. Syst. Evol. Microbiol.">
        <title>Bacillus horneckiae sp. nov., isolated from a spacecraft-assembly clean room.</title>
        <authorList>
            <person name="Vaishampayan P."/>
            <person name="Probst A."/>
            <person name="Krishnamurthi S."/>
            <person name="Ghosh S."/>
            <person name="Osman S."/>
            <person name="McDowall A."/>
            <person name="Ruckmani A."/>
            <person name="Mayilraj S."/>
            <person name="Venkateswaran K."/>
        </authorList>
    </citation>
    <scope>NUCLEOTIDE SEQUENCE [LARGE SCALE GENOMIC DNA]</scope>
    <source>
        <strain evidence="3">1PO1SC</strain>
    </source>
</reference>
<organism evidence="2 3">
    <name type="scientific">Cytobacillus horneckiae</name>
    <dbReference type="NCBI Taxonomy" id="549687"/>
    <lineage>
        <taxon>Bacteria</taxon>
        <taxon>Bacillati</taxon>
        <taxon>Bacillota</taxon>
        <taxon>Bacilli</taxon>
        <taxon>Bacillales</taxon>
        <taxon>Bacillaceae</taxon>
        <taxon>Cytobacillus</taxon>
    </lineage>
</organism>
<evidence type="ECO:0000313" key="3">
    <source>
        <dbReference type="Proteomes" id="UP000233343"/>
    </source>
</evidence>
<gene>
    <name evidence="2" type="ORF">CWS20_12530</name>
</gene>
<dbReference type="EMBL" id="PISD01000026">
    <property type="protein sequence ID" value="PKG28696.1"/>
    <property type="molecule type" value="Genomic_DNA"/>
</dbReference>
<dbReference type="SUPFAM" id="SSF52833">
    <property type="entry name" value="Thioredoxin-like"/>
    <property type="match status" value="1"/>
</dbReference>
<dbReference type="PANTHER" id="PTHR13887">
    <property type="entry name" value="GLUTATHIONE S-TRANSFERASE KAPPA"/>
    <property type="match status" value="1"/>
</dbReference>
<evidence type="ECO:0000313" key="2">
    <source>
        <dbReference type="EMBL" id="PKG28696.1"/>
    </source>
</evidence>
<protein>
    <submittedName>
        <fullName evidence="2">DsbA family oxidoreductase</fullName>
    </submittedName>
</protein>
<dbReference type="GO" id="GO:0016491">
    <property type="term" value="F:oxidoreductase activity"/>
    <property type="evidence" value="ECO:0007669"/>
    <property type="project" value="InterPro"/>
</dbReference>
<evidence type="ECO:0000259" key="1">
    <source>
        <dbReference type="Pfam" id="PF01323"/>
    </source>
</evidence>
<dbReference type="Proteomes" id="UP000233343">
    <property type="component" value="Unassembled WGS sequence"/>
</dbReference>
<dbReference type="InterPro" id="IPR036249">
    <property type="entry name" value="Thioredoxin-like_sf"/>
</dbReference>
<comment type="caution">
    <text evidence="2">The sequence shown here is derived from an EMBL/GenBank/DDBJ whole genome shotgun (WGS) entry which is preliminary data.</text>
</comment>
<dbReference type="AlphaFoldDB" id="A0A2N0ZGS2"/>
<dbReference type="PANTHER" id="PTHR13887:SF41">
    <property type="entry name" value="THIOREDOXIN SUPERFAMILY PROTEIN"/>
    <property type="match status" value="1"/>
</dbReference>
<dbReference type="CDD" id="cd03024">
    <property type="entry name" value="DsbA_FrnE"/>
    <property type="match status" value="1"/>
</dbReference>
<dbReference type="Pfam" id="PF01323">
    <property type="entry name" value="DSBA"/>
    <property type="match status" value="1"/>
</dbReference>